<dbReference type="PANTHER" id="PTHR30061">
    <property type="entry name" value="MALTOSE-BINDING PERIPLASMIC PROTEIN"/>
    <property type="match status" value="1"/>
</dbReference>
<keyword evidence="3 4" id="KW-0732">Signal</keyword>
<accession>A0A919UDW7</accession>
<name>A0A919UDW7_9ACTN</name>
<dbReference type="RefSeq" id="WP_203850092.1">
    <property type="nucleotide sequence ID" value="NZ_BAAAVW010000003.1"/>
</dbReference>
<evidence type="ECO:0000256" key="2">
    <source>
        <dbReference type="ARBA" id="ARBA00022448"/>
    </source>
</evidence>
<proteinExistence type="inferred from homology"/>
<dbReference type="GO" id="GO:0055052">
    <property type="term" value="C:ATP-binding cassette (ABC) transporter complex, substrate-binding subunit-containing"/>
    <property type="evidence" value="ECO:0007669"/>
    <property type="project" value="TreeGrafter"/>
</dbReference>
<feature type="signal peptide" evidence="4">
    <location>
        <begin position="1"/>
        <end position="24"/>
    </location>
</feature>
<dbReference type="SUPFAM" id="SSF53850">
    <property type="entry name" value="Periplasmic binding protein-like II"/>
    <property type="match status" value="1"/>
</dbReference>
<dbReference type="Pfam" id="PF01547">
    <property type="entry name" value="SBP_bac_1"/>
    <property type="match status" value="1"/>
</dbReference>
<dbReference type="PANTHER" id="PTHR30061:SF50">
    <property type="entry name" value="MALTOSE_MALTODEXTRIN-BINDING PERIPLASMIC PROTEIN"/>
    <property type="match status" value="1"/>
</dbReference>
<gene>
    <name evidence="5" type="ORF">Dsi01nite_064270</name>
</gene>
<dbReference type="CDD" id="cd13585">
    <property type="entry name" value="PBP2_TMBP_like"/>
    <property type="match status" value="1"/>
</dbReference>
<evidence type="ECO:0000313" key="5">
    <source>
        <dbReference type="EMBL" id="GIG48386.1"/>
    </source>
</evidence>
<evidence type="ECO:0000256" key="4">
    <source>
        <dbReference type="SAM" id="SignalP"/>
    </source>
</evidence>
<dbReference type="PROSITE" id="PS51257">
    <property type="entry name" value="PROKAR_LIPOPROTEIN"/>
    <property type="match status" value="1"/>
</dbReference>
<dbReference type="Gene3D" id="3.40.190.10">
    <property type="entry name" value="Periplasmic binding protein-like II"/>
    <property type="match status" value="2"/>
</dbReference>
<dbReference type="AlphaFoldDB" id="A0A919UDW7"/>
<comment type="similarity">
    <text evidence="1">Belongs to the bacterial solute-binding protein 1 family.</text>
</comment>
<evidence type="ECO:0000313" key="6">
    <source>
        <dbReference type="Proteomes" id="UP000660611"/>
    </source>
</evidence>
<dbReference type="Proteomes" id="UP000660611">
    <property type="component" value="Unassembled WGS sequence"/>
</dbReference>
<evidence type="ECO:0000256" key="1">
    <source>
        <dbReference type="ARBA" id="ARBA00008520"/>
    </source>
</evidence>
<protein>
    <submittedName>
        <fullName evidence="5">Sugar ABC transporter substrate-binding protein</fullName>
    </submittedName>
</protein>
<reference evidence="5" key="1">
    <citation type="submission" date="2021-01" db="EMBL/GenBank/DDBJ databases">
        <title>Whole genome shotgun sequence of Dactylosporangium siamense NBRC 106093.</title>
        <authorList>
            <person name="Komaki H."/>
            <person name="Tamura T."/>
        </authorList>
    </citation>
    <scope>NUCLEOTIDE SEQUENCE</scope>
    <source>
        <strain evidence="5">NBRC 106093</strain>
    </source>
</reference>
<dbReference type="GO" id="GO:1901982">
    <property type="term" value="F:maltose binding"/>
    <property type="evidence" value="ECO:0007669"/>
    <property type="project" value="TreeGrafter"/>
</dbReference>
<feature type="chain" id="PRO_5039269070" evidence="4">
    <location>
        <begin position="25"/>
        <end position="430"/>
    </location>
</feature>
<evidence type="ECO:0000256" key="3">
    <source>
        <dbReference type="ARBA" id="ARBA00022729"/>
    </source>
</evidence>
<dbReference type="EMBL" id="BONQ01000103">
    <property type="protein sequence ID" value="GIG48386.1"/>
    <property type="molecule type" value="Genomic_DNA"/>
</dbReference>
<dbReference type="InterPro" id="IPR006059">
    <property type="entry name" value="SBP"/>
</dbReference>
<dbReference type="GO" id="GO:0042956">
    <property type="term" value="P:maltodextrin transmembrane transport"/>
    <property type="evidence" value="ECO:0007669"/>
    <property type="project" value="TreeGrafter"/>
</dbReference>
<keyword evidence="2" id="KW-0813">Transport</keyword>
<keyword evidence="6" id="KW-1185">Reference proteome</keyword>
<dbReference type="GO" id="GO:0015768">
    <property type="term" value="P:maltose transport"/>
    <property type="evidence" value="ECO:0007669"/>
    <property type="project" value="TreeGrafter"/>
</dbReference>
<organism evidence="5 6">
    <name type="scientific">Dactylosporangium siamense</name>
    <dbReference type="NCBI Taxonomy" id="685454"/>
    <lineage>
        <taxon>Bacteria</taxon>
        <taxon>Bacillati</taxon>
        <taxon>Actinomycetota</taxon>
        <taxon>Actinomycetes</taxon>
        <taxon>Micromonosporales</taxon>
        <taxon>Micromonosporaceae</taxon>
        <taxon>Dactylosporangium</taxon>
    </lineage>
</organism>
<comment type="caution">
    <text evidence="5">The sequence shown here is derived from an EMBL/GenBank/DDBJ whole genome shotgun (WGS) entry which is preliminary data.</text>
</comment>
<sequence>MSSTPRLRRLAPVLAALITVTLGACSNTDDATTSAAPAELTGDGPANLWVRAGDEPMDKALVAAWNDANPNRKITMLTVPDAQYVQKYVQAVRSGDAPDLVAVDIANVKSLTSQKLLTDITAQVDALPYKKALAPAAVEVSTVDGKIFALPHQLDVSMLYYNKTLFTKAGLDPAKPPATLDEVVGAARKITALGDGNYGFAFAGNCAGCNAYTLLPYIWASGGDIMNADGTQATLDDPAVAAALNAHKTMWDEKLMPAAVKDDNGATWLTGFQSGKIGMVALGSFAVSVYKAQAGLDFGVTTIPGSSGTSAFLGGDVIGIAKGAKNAKTAWDFIAWSMSEDVQKTVVAKTGQLTVRSDAADNSFTQAEPRLLAANKLIAQAKVPVTAKYNSLFIDPTGPYLQFVRDWVFTGDTAKAISTGKSGFSSRLAS</sequence>